<dbReference type="InterPro" id="IPR036291">
    <property type="entry name" value="NAD(P)-bd_dom_sf"/>
</dbReference>
<sequence length="241" mass="25300">MAAEKTVRRAAIFGASGGIGNALAAALGDRGTEVWAGSRSGTAVDGRFRGFRFDLADERSIAAVAEHMAENPPDMVLVATGVLTLADGTGPERSFRKLRAEAMEEAFRINTIGPALIAKHMLPLLPRDGRAFFGALSARVASISDNGLGGWHSYRASKAALNMLIKNFAIEMKRTHKGAVVVGLHPGTVDTDLSTPFQSNLPDGQVVPPAQAAANLLAVIDSLEPGDSGKLFDWQGAEIPA</sequence>
<proteinExistence type="predicted"/>
<dbReference type="EMBL" id="JAIGNQ010000003">
    <property type="protein sequence ID" value="MBX7489106.1"/>
    <property type="molecule type" value="Genomic_DNA"/>
</dbReference>
<dbReference type="PRINTS" id="PR00081">
    <property type="entry name" value="GDHRDH"/>
</dbReference>
<name>A0ABS7JGE5_9SPHN</name>
<dbReference type="Proteomes" id="UP000776651">
    <property type="component" value="Unassembled WGS sequence"/>
</dbReference>
<dbReference type="Pfam" id="PF00106">
    <property type="entry name" value="adh_short"/>
    <property type="match status" value="1"/>
</dbReference>
<dbReference type="InterPro" id="IPR002347">
    <property type="entry name" value="SDR_fam"/>
</dbReference>
<dbReference type="CDD" id="cd05325">
    <property type="entry name" value="carb_red_sniffer_like_SDR_c"/>
    <property type="match status" value="1"/>
</dbReference>
<organism evidence="1 2">
    <name type="scientific">Qipengyuania pacifica</name>
    <dbReference type="NCBI Taxonomy" id="2860199"/>
    <lineage>
        <taxon>Bacteria</taxon>
        <taxon>Pseudomonadati</taxon>
        <taxon>Pseudomonadota</taxon>
        <taxon>Alphaproteobacteria</taxon>
        <taxon>Sphingomonadales</taxon>
        <taxon>Erythrobacteraceae</taxon>
        <taxon>Qipengyuania</taxon>
    </lineage>
</organism>
<comment type="caution">
    <text evidence="1">The sequence shown here is derived from an EMBL/GenBank/DDBJ whole genome shotgun (WGS) entry which is preliminary data.</text>
</comment>
<dbReference type="InterPro" id="IPR051468">
    <property type="entry name" value="Fungal_SecMetab_SDRs"/>
</dbReference>
<dbReference type="PANTHER" id="PTHR43544:SF12">
    <property type="entry name" value="NAD(P)-BINDING ROSSMANN-FOLD SUPERFAMILY PROTEIN"/>
    <property type="match status" value="1"/>
</dbReference>
<dbReference type="SUPFAM" id="SSF51735">
    <property type="entry name" value="NAD(P)-binding Rossmann-fold domains"/>
    <property type="match status" value="1"/>
</dbReference>
<keyword evidence="2" id="KW-1185">Reference proteome</keyword>
<accession>A0ABS7JGE5</accession>
<evidence type="ECO:0000313" key="2">
    <source>
        <dbReference type="Proteomes" id="UP000776651"/>
    </source>
</evidence>
<dbReference type="RefSeq" id="WP_221598342.1">
    <property type="nucleotide sequence ID" value="NZ_JAIGNQ010000003.1"/>
</dbReference>
<evidence type="ECO:0000313" key="1">
    <source>
        <dbReference type="EMBL" id="MBX7489106.1"/>
    </source>
</evidence>
<reference evidence="1 2" key="1">
    <citation type="submission" date="2021-08" db="EMBL/GenBank/DDBJ databases">
        <title>Comparative Genomics Analysis of the Genus Qipengyuania Reveals Extensive Genetic Diversity and Metabolic Versatility, Including the Description of Fifteen Novel Species.</title>
        <authorList>
            <person name="Liu Y."/>
        </authorList>
    </citation>
    <scope>NUCLEOTIDE SEQUENCE [LARGE SCALE GENOMIC DNA]</scope>
    <source>
        <strain evidence="1 2">GH25</strain>
    </source>
</reference>
<gene>
    <name evidence="1" type="ORF">K3177_11330</name>
</gene>
<protein>
    <submittedName>
        <fullName evidence="1">SDR family NAD(P)-dependent oxidoreductase</fullName>
    </submittedName>
</protein>
<dbReference type="PANTHER" id="PTHR43544">
    <property type="entry name" value="SHORT-CHAIN DEHYDROGENASE/REDUCTASE"/>
    <property type="match status" value="1"/>
</dbReference>
<dbReference type="Gene3D" id="3.40.50.720">
    <property type="entry name" value="NAD(P)-binding Rossmann-like Domain"/>
    <property type="match status" value="1"/>
</dbReference>